<sequence length="206" mass="22682">MKGKVTGREEASLIRWSRPDEGRYVVPLLYAAIGQDIAAMLTGESDARLATEVMQNFFERSGNRLSYENIVVAEADGRPVGCVLFYHGSRIVELDQPLVDRIAALTSNPAVSFTRESRDDEFYLDSLAVDDQYQGRGIGGALIEAFEAEGRARGHERLALIVINGNDKAKALYIKKGYEPDGQIELCGHVYDHMVKRIDGSGGISD</sequence>
<evidence type="ECO:0000256" key="1">
    <source>
        <dbReference type="ARBA" id="ARBA00022679"/>
    </source>
</evidence>
<dbReference type="PROSITE" id="PS51186">
    <property type="entry name" value="GNAT"/>
    <property type="match status" value="1"/>
</dbReference>
<keyword evidence="1" id="KW-0808">Transferase</keyword>
<dbReference type="InterPro" id="IPR016181">
    <property type="entry name" value="Acyl_CoA_acyltransferase"/>
</dbReference>
<accession>A0ABN8GRP0</accession>
<dbReference type="EMBL" id="CAKMMF010000020">
    <property type="protein sequence ID" value="CAH1212549.1"/>
    <property type="molecule type" value="Genomic_DNA"/>
</dbReference>
<organism evidence="4 5">
    <name type="scientific">Paenibacillus plantiphilus</name>
    <dbReference type="NCBI Taxonomy" id="2905650"/>
    <lineage>
        <taxon>Bacteria</taxon>
        <taxon>Bacillati</taxon>
        <taxon>Bacillota</taxon>
        <taxon>Bacilli</taxon>
        <taxon>Bacillales</taxon>
        <taxon>Paenibacillaceae</taxon>
        <taxon>Paenibacillus</taxon>
    </lineage>
</organism>
<name>A0ABN8GRP0_9BACL</name>
<dbReference type="PANTHER" id="PTHR43877:SF2">
    <property type="entry name" value="AMINOALKYLPHOSPHONATE N-ACETYLTRANSFERASE-RELATED"/>
    <property type="match status" value="1"/>
</dbReference>
<evidence type="ECO:0000313" key="4">
    <source>
        <dbReference type="EMBL" id="CAH1212549.1"/>
    </source>
</evidence>
<dbReference type="CDD" id="cd04301">
    <property type="entry name" value="NAT_SF"/>
    <property type="match status" value="1"/>
</dbReference>
<dbReference type="InterPro" id="IPR000182">
    <property type="entry name" value="GNAT_dom"/>
</dbReference>
<dbReference type="InterPro" id="IPR050832">
    <property type="entry name" value="Bact_Acetyltransf"/>
</dbReference>
<evidence type="ECO:0000313" key="5">
    <source>
        <dbReference type="Proteomes" id="UP000838686"/>
    </source>
</evidence>
<protein>
    <recommendedName>
        <fullName evidence="3">N-acetyltransferase domain-containing protein</fullName>
    </recommendedName>
</protein>
<proteinExistence type="predicted"/>
<dbReference type="Pfam" id="PF00583">
    <property type="entry name" value="Acetyltransf_1"/>
    <property type="match status" value="1"/>
</dbReference>
<dbReference type="Gene3D" id="3.40.630.30">
    <property type="match status" value="1"/>
</dbReference>
<evidence type="ECO:0000256" key="2">
    <source>
        <dbReference type="ARBA" id="ARBA00023315"/>
    </source>
</evidence>
<dbReference type="SUPFAM" id="SSF55729">
    <property type="entry name" value="Acyl-CoA N-acyltransferases (Nat)"/>
    <property type="match status" value="1"/>
</dbReference>
<evidence type="ECO:0000259" key="3">
    <source>
        <dbReference type="PROSITE" id="PS51186"/>
    </source>
</evidence>
<feature type="domain" description="N-acetyltransferase" evidence="3">
    <location>
        <begin position="27"/>
        <end position="199"/>
    </location>
</feature>
<keyword evidence="5" id="KW-1185">Reference proteome</keyword>
<reference evidence="4" key="1">
    <citation type="submission" date="2022-01" db="EMBL/GenBank/DDBJ databases">
        <authorList>
            <person name="Criscuolo A."/>
        </authorList>
    </citation>
    <scope>NUCLEOTIDE SEQUENCE</scope>
    <source>
        <strain evidence="4">CIP111893</strain>
    </source>
</reference>
<comment type="caution">
    <text evidence="4">The sequence shown here is derived from an EMBL/GenBank/DDBJ whole genome shotgun (WGS) entry which is preliminary data.</text>
</comment>
<dbReference type="PANTHER" id="PTHR43877">
    <property type="entry name" value="AMINOALKYLPHOSPHONATE N-ACETYLTRANSFERASE-RELATED-RELATED"/>
    <property type="match status" value="1"/>
</dbReference>
<keyword evidence="2" id="KW-0012">Acyltransferase</keyword>
<gene>
    <name evidence="4" type="ORF">PAECIP111893_03558</name>
</gene>
<dbReference type="Proteomes" id="UP000838686">
    <property type="component" value="Unassembled WGS sequence"/>
</dbReference>